<reference evidence="4" key="1">
    <citation type="journal article" date="2019" name="Int. J. Syst. Evol. Microbiol.">
        <title>The Global Catalogue of Microorganisms (GCM) 10K type strain sequencing project: providing services to taxonomists for standard genome sequencing and annotation.</title>
        <authorList>
            <consortium name="The Broad Institute Genomics Platform"/>
            <consortium name="The Broad Institute Genome Sequencing Center for Infectious Disease"/>
            <person name="Wu L."/>
            <person name="Ma J."/>
        </authorList>
    </citation>
    <scope>NUCLEOTIDE SEQUENCE [LARGE SCALE GENOMIC DNA]</scope>
    <source>
        <strain evidence="4">CCUG 66188</strain>
    </source>
</reference>
<evidence type="ECO:0000313" key="4">
    <source>
        <dbReference type="Proteomes" id="UP001596023"/>
    </source>
</evidence>
<evidence type="ECO:0000259" key="2">
    <source>
        <dbReference type="Pfam" id="PF02709"/>
    </source>
</evidence>
<dbReference type="RefSeq" id="WP_379997609.1">
    <property type="nucleotide sequence ID" value="NZ_JBHSGN010000084.1"/>
</dbReference>
<proteinExistence type="predicted"/>
<dbReference type="Gene3D" id="3.90.550.10">
    <property type="entry name" value="Spore Coat Polysaccharide Biosynthesis Protein SpsA, Chain A"/>
    <property type="match status" value="1"/>
</dbReference>
<dbReference type="SUPFAM" id="SSF53448">
    <property type="entry name" value="Nucleotide-diphospho-sugar transferases"/>
    <property type="match status" value="1"/>
</dbReference>
<organism evidence="3 4">
    <name type="scientific">Dysgonomonas termitidis</name>
    <dbReference type="NCBI Taxonomy" id="1516126"/>
    <lineage>
        <taxon>Bacteria</taxon>
        <taxon>Pseudomonadati</taxon>
        <taxon>Bacteroidota</taxon>
        <taxon>Bacteroidia</taxon>
        <taxon>Bacteroidales</taxon>
        <taxon>Dysgonomonadaceae</taxon>
        <taxon>Dysgonomonas</taxon>
    </lineage>
</organism>
<gene>
    <name evidence="3" type="ORF">ACFO6W_14470</name>
</gene>
<keyword evidence="3" id="KW-0328">Glycosyltransferase</keyword>
<keyword evidence="4" id="KW-1185">Reference proteome</keyword>
<sequence>MKTDLLDTTFIIPIRLDSIIRLENLLLTVESLFQAFETNILLLEASSYNNNLITHLLKDEIQYYFIEDKDPIFFRTKYLNMMTEKVRTPFLAIWDADIIINKDQTIDAVNQLRVGKSDIAFPYDGKFYDVSEIIREHYINHRDIDFFRRNESKMNLIYGDQMVGGAIIVNKEKYIYAGMENLNFYGWGPEDSERYQRWLVFEYNIYRSKGPLYHLTHPRDINGKSRSESHFERLTFTTTSVANSTKEELLNMRKISSK</sequence>
<dbReference type="EMBL" id="JBHSGN010000084">
    <property type="protein sequence ID" value="MFC4674905.1"/>
    <property type="molecule type" value="Genomic_DNA"/>
</dbReference>
<feature type="domain" description="Galactosyltransferase C-terminal" evidence="2">
    <location>
        <begin position="160"/>
        <end position="217"/>
    </location>
</feature>
<comment type="caution">
    <text evidence="3">The sequence shown here is derived from an EMBL/GenBank/DDBJ whole genome shotgun (WGS) entry which is preliminary data.</text>
</comment>
<protein>
    <submittedName>
        <fullName evidence="3">Galactosyltransferase-related protein</fullName>
    </submittedName>
</protein>
<evidence type="ECO:0000256" key="1">
    <source>
        <dbReference type="ARBA" id="ARBA00022679"/>
    </source>
</evidence>
<dbReference type="InterPro" id="IPR027791">
    <property type="entry name" value="Galactosyl_T_C"/>
</dbReference>
<dbReference type="Proteomes" id="UP001596023">
    <property type="component" value="Unassembled WGS sequence"/>
</dbReference>
<dbReference type="InterPro" id="IPR029044">
    <property type="entry name" value="Nucleotide-diphossugar_trans"/>
</dbReference>
<evidence type="ECO:0000313" key="3">
    <source>
        <dbReference type="EMBL" id="MFC4674905.1"/>
    </source>
</evidence>
<dbReference type="GO" id="GO:0016757">
    <property type="term" value="F:glycosyltransferase activity"/>
    <property type="evidence" value="ECO:0007669"/>
    <property type="project" value="UniProtKB-KW"/>
</dbReference>
<accession>A0ABV9KXD6</accession>
<keyword evidence="1" id="KW-0808">Transferase</keyword>
<name>A0ABV9KXD6_9BACT</name>
<dbReference type="Pfam" id="PF02709">
    <property type="entry name" value="Glyco_transf_7C"/>
    <property type="match status" value="1"/>
</dbReference>